<dbReference type="EMBL" id="JBHSQO010000014">
    <property type="protein sequence ID" value="MFC6090852.1"/>
    <property type="molecule type" value="Genomic_DNA"/>
</dbReference>
<dbReference type="RefSeq" id="WP_380637053.1">
    <property type="nucleotide sequence ID" value="NZ_JBHSQO010000014.1"/>
</dbReference>
<gene>
    <name evidence="2" type="ORF">ACFP3R_16355</name>
</gene>
<accession>A0ABW1P7Y2</accession>
<proteinExistence type="predicted"/>
<reference evidence="3" key="1">
    <citation type="journal article" date="2019" name="Int. J. Syst. Evol. Microbiol.">
        <title>The Global Catalogue of Microorganisms (GCM) 10K type strain sequencing project: providing services to taxonomists for standard genome sequencing and annotation.</title>
        <authorList>
            <consortium name="The Broad Institute Genomics Platform"/>
            <consortium name="The Broad Institute Genome Sequencing Center for Infectious Disease"/>
            <person name="Wu L."/>
            <person name="Ma J."/>
        </authorList>
    </citation>
    <scope>NUCLEOTIDE SEQUENCE [LARGE SCALE GENOMIC DNA]</scope>
    <source>
        <strain evidence="3">CGMCC 4.7246</strain>
    </source>
</reference>
<feature type="region of interest" description="Disordered" evidence="1">
    <location>
        <begin position="1"/>
        <end position="23"/>
    </location>
</feature>
<comment type="caution">
    <text evidence="2">The sequence shown here is derived from an EMBL/GenBank/DDBJ whole genome shotgun (WGS) entry which is preliminary data.</text>
</comment>
<name>A0ABW1P7Y2_9PSEU</name>
<evidence type="ECO:0000256" key="1">
    <source>
        <dbReference type="SAM" id="MobiDB-lite"/>
    </source>
</evidence>
<organism evidence="2 3">
    <name type="scientific">Saccharothrix lopnurensis</name>
    <dbReference type="NCBI Taxonomy" id="1670621"/>
    <lineage>
        <taxon>Bacteria</taxon>
        <taxon>Bacillati</taxon>
        <taxon>Actinomycetota</taxon>
        <taxon>Actinomycetes</taxon>
        <taxon>Pseudonocardiales</taxon>
        <taxon>Pseudonocardiaceae</taxon>
        <taxon>Saccharothrix</taxon>
    </lineage>
</organism>
<dbReference type="Proteomes" id="UP001596220">
    <property type="component" value="Unassembled WGS sequence"/>
</dbReference>
<evidence type="ECO:0000313" key="3">
    <source>
        <dbReference type="Proteomes" id="UP001596220"/>
    </source>
</evidence>
<evidence type="ECO:0000313" key="2">
    <source>
        <dbReference type="EMBL" id="MFC6090852.1"/>
    </source>
</evidence>
<sequence>MTQNNGVTPSPEGGSPALRSSEDISAEVALAHRRAAEWDGVRGELMATYAEWGDLLERWNRGAYPGSDEEFEAECRDYLEQSVVLGEACDRDGLEQLAVLMARAAAGYRAEDRAEGQGDEQDEGVGD</sequence>
<keyword evidence="3" id="KW-1185">Reference proteome</keyword>
<protein>
    <submittedName>
        <fullName evidence="2">Uncharacterized protein</fullName>
    </submittedName>
</protein>